<proteinExistence type="predicted"/>
<evidence type="ECO:0000313" key="6">
    <source>
        <dbReference type="Proteomes" id="UP000063308"/>
    </source>
</evidence>
<dbReference type="PROSITE" id="PS00041">
    <property type="entry name" value="HTH_ARAC_FAMILY_1"/>
    <property type="match status" value="1"/>
</dbReference>
<dbReference type="Gene3D" id="1.10.10.60">
    <property type="entry name" value="Homeodomain-like"/>
    <property type="match status" value="2"/>
</dbReference>
<dbReference type="SUPFAM" id="SSF46689">
    <property type="entry name" value="Homeodomain-like"/>
    <property type="match status" value="2"/>
</dbReference>
<dbReference type="GO" id="GO:0043565">
    <property type="term" value="F:sequence-specific DNA binding"/>
    <property type="evidence" value="ECO:0007669"/>
    <property type="project" value="InterPro"/>
</dbReference>
<feature type="domain" description="HTH araC/xylS-type" evidence="4">
    <location>
        <begin position="271"/>
        <end position="369"/>
    </location>
</feature>
<gene>
    <name evidence="5" type="ORF">NK6_1112</name>
</gene>
<evidence type="ECO:0000313" key="5">
    <source>
        <dbReference type="EMBL" id="BAR54297.1"/>
    </source>
</evidence>
<dbReference type="AlphaFoldDB" id="A0A0E4FRE8"/>
<dbReference type="GO" id="GO:0003700">
    <property type="term" value="F:DNA-binding transcription factor activity"/>
    <property type="evidence" value="ECO:0007669"/>
    <property type="project" value="InterPro"/>
</dbReference>
<keyword evidence="2" id="KW-0238">DNA-binding</keyword>
<organism evidence="5 6">
    <name type="scientific">Bradyrhizobium diazoefficiens</name>
    <dbReference type="NCBI Taxonomy" id="1355477"/>
    <lineage>
        <taxon>Bacteria</taxon>
        <taxon>Pseudomonadati</taxon>
        <taxon>Pseudomonadota</taxon>
        <taxon>Alphaproteobacteria</taxon>
        <taxon>Hyphomicrobiales</taxon>
        <taxon>Nitrobacteraceae</taxon>
        <taxon>Bradyrhizobium</taxon>
    </lineage>
</organism>
<dbReference type="InterPro" id="IPR018062">
    <property type="entry name" value="HTH_AraC-typ_CS"/>
</dbReference>
<keyword evidence="1" id="KW-0805">Transcription regulation</keyword>
<dbReference type="InterPro" id="IPR020449">
    <property type="entry name" value="Tscrpt_reg_AraC-type_HTH"/>
</dbReference>
<dbReference type="PRINTS" id="PR00032">
    <property type="entry name" value="HTHARAC"/>
</dbReference>
<evidence type="ECO:0000256" key="2">
    <source>
        <dbReference type="ARBA" id="ARBA00023125"/>
    </source>
</evidence>
<reference evidence="5 6" key="1">
    <citation type="submission" date="2014-11" db="EMBL/GenBank/DDBJ databases">
        <title>Symbiosis island explosion on the genome of extra-slow-growing strains of soybean bradyrhizobia with massive insertion sequences.</title>
        <authorList>
            <person name="Iida T."/>
            <person name="Minamisawa K."/>
        </authorList>
    </citation>
    <scope>NUCLEOTIDE SEQUENCE [LARGE SCALE GENOMIC DNA]</scope>
    <source>
        <strain evidence="5 6">NK6</strain>
    </source>
</reference>
<evidence type="ECO:0000256" key="3">
    <source>
        <dbReference type="ARBA" id="ARBA00023163"/>
    </source>
</evidence>
<accession>A0A0E4FRE8</accession>
<dbReference type="Proteomes" id="UP000063308">
    <property type="component" value="Chromosome"/>
</dbReference>
<dbReference type="EMBL" id="AP014685">
    <property type="protein sequence ID" value="BAR54297.1"/>
    <property type="molecule type" value="Genomic_DNA"/>
</dbReference>
<dbReference type="Pfam" id="PF12833">
    <property type="entry name" value="HTH_18"/>
    <property type="match status" value="1"/>
</dbReference>
<dbReference type="InterPro" id="IPR009057">
    <property type="entry name" value="Homeodomain-like_sf"/>
</dbReference>
<keyword evidence="3" id="KW-0804">Transcription</keyword>
<dbReference type="PROSITE" id="PS01124">
    <property type="entry name" value="HTH_ARAC_FAMILY_2"/>
    <property type="match status" value="1"/>
</dbReference>
<evidence type="ECO:0000256" key="1">
    <source>
        <dbReference type="ARBA" id="ARBA00023015"/>
    </source>
</evidence>
<name>A0A0E4FRE8_9BRAD</name>
<dbReference type="PANTHER" id="PTHR46796:SF14">
    <property type="entry name" value="TRANSCRIPTIONAL REGULATORY PROTEIN"/>
    <property type="match status" value="1"/>
</dbReference>
<protein>
    <submittedName>
        <fullName evidence="5">Transcriptional regulatory protein</fullName>
    </submittedName>
</protein>
<evidence type="ECO:0000259" key="4">
    <source>
        <dbReference type="PROSITE" id="PS01124"/>
    </source>
</evidence>
<dbReference type="PANTHER" id="PTHR46796">
    <property type="entry name" value="HTH-TYPE TRANSCRIPTIONAL ACTIVATOR RHAS-RELATED"/>
    <property type="match status" value="1"/>
</dbReference>
<dbReference type="InterPro" id="IPR018060">
    <property type="entry name" value="HTH_AraC"/>
</dbReference>
<dbReference type="SMART" id="SM00342">
    <property type="entry name" value="HTH_ARAC"/>
    <property type="match status" value="1"/>
</dbReference>
<sequence>MISFRMERERQNRIEVAAKSSCCADVKVSGESCSPRARVDSLRRMSDNTFRKLRGAVACTWTRGRTDPMTQAGAYGQRLGQFLRLKDAPPSLVTRSLRSAELALTETRNDNPVPGLSGSLAAEDAFLVSLKLHDYPDCELWERGKCIMTADVHAGTTYLYDLKCDPRYVIDKPFHSLFFYIPRSALDSIAEQCNAPRVDELDCQIGVGHDDRIVRHIGASLQEGLRRPDEANQLFIDHMMLGLTAHVAQTYGGLQRTPGLARGGLAPWQAKRACERLESDLGGKLSLQRIAAELDLSVSHFSRAFRISVGVPPHQWLLQQRVKAAKQLMSVRDLPLSEIAISAGFANQSHFTRVFSSIVGVSPAAWRREMLGASNGET</sequence>
<dbReference type="InterPro" id="IPR050204">
    <property type="entry name" value="AraC_XylS_family_regulators"/>
</dbReference>